<keyword evidence="6 7" id="KW-0472">Membrane</keyword>
<keyword evidence="3 7" id="KW-1003">Cell membrane</keyword>
<keyword evidence="5 7" id="KW-1133">Transmembrane helix</keyword>
<dbReference type="AlphaFoldDB" id="A0A6J4TZA6"/>
<dbReference type="InterPro" id="IPR032816">
    <property type="entry name" value="VTT_dom"/>
</dbReference>
<evidence type="ECO:0000256" key="6">
    <source>
        <dbReference type="ARBA" id="ARBA00023136"/>
    </source>
</evidence>
<sequence length="221" mass="22455">MDATTPRGLGPRARLGLLLAALVAALVAFYGFDLLTIAEVRAWIEPLGSAAPPIYALLATALGVLLVPGPLLAGVSGLLFGPALGTAVTITAAVSSAVVALLIGRATGREGMAEVSGPRMEAAAEQLERHGTAAVIVQRLAPGIPDAPCSYLAGLVGIRPRQIALGTLIGSSPRAFSYTALGGSLDDLTSPVAIVALVIFCLSGLLGAELGRRAFRRSRRA</sequence>
<dbReference type="InterPro" id="IPR015414">
    <property type="entry name" value="TMEM64"/>
</dbReference>
<organism evidence="9">
    <name type="scientific">uncultured Solirubrobacteraceae bacterium</name>
    <dbReference type="NCBI Taxonomy" id="1162706"/>
    <lineage>
        <taxon>Bacteria</taxon>
        <taxon>Bacillati</taxon>
        <taxon>Actinomycetota</taxon>
        <taxon>Thermoleophilia</taxon>
        <taxon>Solirubrobacterales</taxon>
        <taxon>Solirubrobacteraceae</taxon>
        <taxon>environmental samples</taxon>
    </lineage>
</organism>
<dbReference type="PANTHER" id="PTHR12677:SF58">
    <property type="entry name" value="TVP38_TMEM64 FAMILY MEMBRANE PROTEIN RV0625C"/>
    <property type="match status" value="1"/>
</dbReference>
<evidence type="ECO:0000256" key="3">
    <source>
        <dbReference type="ARBA" id="ARBA00022475"/>
    </source>
</evidence>
<dbReference type="PANTHER" id="PTHR12677">
    <property type="entry name" value="GOLGI APPARATUS MEMBRANE PROTEIN TVP38-RELATED"/>
    <property type="match status" value="1"/>
</dbReference>
<dbReference type="GO" id="GO:0005886">
    <property type="term" value="C:plasma membrane"/>
    <property type="evidence" value="ECO:0007669"/>
    <property type="project" value="UniProtKB-SubCell"/>
</dbReference>
<feature type="transmembrane region" description="Helical" evidence="7">
    <location>
        <begin position="12"/>
        <end position="32"/>
    </location>
</feature>
<reference evidence="9" key="1">
    <citation type="submission" date="2020-02" db="EMBL/GenBank/DDBJ databases">
        <authorList>
            <person name="Meier V. D."/>
        </authorList>
    </citation>
    <scope>NUCLEOTIDE SEQUENCE</scope>
    <source>
        <strain evidence="9">AVDCRST_MAG30</strain>
    </source>
</reference>
<keyword evidence="4 7" id="KW-0812">Transmembrane</keyword>
<evidence type="ECO:0000256" key="7">
    <source>
        <dbReference type="RuleBase" id="RU366058"/>
    </source>
</evidence>
<evidence type="ECO:0000313" key="9">
    <source>
        <dbReference type="EMBL" id="CAA9535837.1"/>
    </source>
</evidence>
<feature type="domain" description="VTT" evidence="8">
    <location>
        <begin position="67"/>
        <end position="182"/>
    </location>
</feature>
<feature type="transmembrane region" description="Helical" evidence="7">
    <location>
        <begin position="192"/>
        <end position="211"/>
    </location>
</feature>
<dbReference type="EMBL" id="CADCVS010000550">
    <property type="protein sequence ID" value="CAA9535837.1"/>
    <property type="molecule type" value="Genomic_DNA"/>
</dbReference>
<comment type="subcellular location">
    <subcellularLocation>
        <location evidence="1 7">Cell membrane</location>
        <topology evidence="1 7">Multi-pass membrane protein</topology>
    </subcellularLocation>
</comment>
<evidence type="ECO:0000256" key="5">
    <source>
        <dbReference type="ARBA" id="ARBA00022989"/>
    </source>
</evidence>
<accession>A0A6J4TZA6</accession>
<evidence type="ECO:0000259" key="8">
    <source>
        <dbReference type="Pfam" id="PF09335"/>
    </source>
</evidence>
<evidence type="ECO:0000256" key="4">
    <source>
        <dbReference type="ARBA" id="ARBA00022692"/>
    </source>
</evidence>
<evidence type="ECO:0000256" key="1">
    <source>
        <dbReference type="ARBA" id="ARBA00004651"/>
    </source>
</evidence>
<feature type="transmembrane region" description="Helical" evidence="7">
    <location>
        <begin position="52"/>
        <end position="72"/>
    </location>
</feature>
<evidence type="ECO:0000256" key="2">
    <source>
        <dbReference type="ARBA" id="ARBA00008640"/>
    </source>
</evidence>
<comment type="similarity">
    <text evidence="2 7">Belongs to the TVP38/TMEM64 family.</text>
</comment>
<proteinExistence type="inferred from homology"/>
<comment type="caution">
    <text evidence="7">Lacks conserved residue(s) required for the propagation of feature annotation.</text>
</comment>
<name>A0A6J4TZA6_9ACTN</name>
<feature type="transmembrane region" description="Helical" evidence="7">
    <location>
        <begin position="79"/>
        <end position="103"/>
    </location>
</feature>
<dbReference type="Pfam" id="PF09335">
    <property type="entry name" value="VTT_dom"/>
    <property type="match status" value="1"/>
</dbReference>
<gene>
    <name evidence="9" type="ORF">AVDCRST_MAG30-4217</name>
</gene>
<protein>
    <recommendedName>
        <fullName evidence="7">TVP38/TMEM64 family membrane protein</fullName>
    </recommendedName>
</protein>